<keyword evidence="3 5" id="KW-1133">Transmembrane helix</keyword>
<evidence type="ECO:0000256" key="2">
    <source>
        <dbReference type="ARBA" id="ARBA00022692"/>
    </source>
</evidence>
<evidence type="ECO:0000313" key="8">
    <source>
        <dbReference type="EMBL" id="CAF4110011.1"/>
    </source>
</evidence>
<comment type="caution">
    <text evidence="7">The sequence shown here is derived from an EMBL/GenBank/DDBJ whole genome shotgun (WGS) entry which is preliminary data.</text>
</comment>
<feature type="transmembrane region" description="Helical" evidence="5">
    <location>
        <begin position="224"/>
        <end position="247"/>
    </location>
</feature>
<evidence type="ECO:0000313" key="9">
    <source>
        <dbReference type="Proteomes" id="UP000677228"/>
    </source>
</evidence>
<feature type="non-terminal residue" evidence="7">
    <location>
        <position position="1"/>
    </location>
</feature>
<accession>A0A8S2ET75</accession>
<dbReference type="EMBL" id="CAJNOK010019654">
    <property type="protein sequence ID" value="CAF1303366.1"/>
    <property type="molecule type" value="Genomic_DNA"/>
</dbReference>
<name>A0A8S2ET75_9BILA</name>
<comment type="subcellular location">
    <subcellularLocation>
        <location evidence="1">Membrane</location>
        <topology evidence="1">Multi-pass membrane protein</topology>
    </subcellularLocation>
</comment>
<dbReference type="Pfam" id="PF12698">
    <property type="entry name" value="ABC2_membrane_3"/>
    <property type="match status" value="1"/>
</dbReference>
<feature type="transmembrane region" description="Helical" evidence="5">
    <location>
        <begin position="32"/>
        <end position="53"/>
    </location>
</feature>
<evidence type="ECO:0000256" key="4">
    <source>
        <dbReference type="ARBA" id="ARBA00023136"/>
    </source>
</evidence>
<evidence type="ECO:0000256" key="3">
    <source>
        <dbReference type="ARBA" id="ARBA00022989"/>
    </source>
</evidence>
<organism evidence="7 9">
    <name type="scientific">Didymodactylos carnosus</name>
    <dbReference type="NCBI Taxonomy" id="1234261"/>
    <lineage>
        <taxon>Eukaryota</taxon>
        <taxon>Metazoa</taxon>
        <taxon>Spiralia</taxon>
        <taxon>Gnathifera</taxon>
        <taxon>Rotifera</taxon>
        <taxon>Eurotatoria</taxon>
        <taxon>Bdelloidea</taxon>
        <taxon>Philodinida</taxon>
        <taxon>Philodinidae</taxon>
        <taxon>Didymodactylos</taxon>
    </lineage>
</organism>
<dbReference type="EMBL" id="CAJOBA010041234">
    <property type="protein sequence ID" value="CAF4110011.1"/>
    <property type="molecule type" value="Genomic_DNA"/>
</dbReference>
<feature type="transmembrane region" description="Helical" evidence="5">
    <location>
        <begin position="267"/>
        <end position="294"/>
    </location>
</feature>
<gene>
    <name evidence="7" type="ORF">OVA965_LOCUS28641</name>
    <name evidence="8" type="ORF">TMI583_LOCUS29398</name>
</gene>
<protein>
    <recommendedName>
        <fullName evidence="6">ABC-2 type transporter transmembrane domain-containing protein</fullName>
    </recommendedName>
</protein>
<evidence type="ECO:0000313" key="7">
    <source>
        <dbReference type="EMBL" id="CAF1303366.1"/>
    </source>
</evidence>
<feature type="transmembrane region" description="Helical" evidence="5">
    <location>
        <begin position="314"/>
        <end position="337"/>
    </location>
</feature>
<evidence type="ECO:0000259" key="6">
    <source>
        <dbReference type="Pfam" id="PF12698"/>
    </source>
</evidence>
<reference evidence="7" key="1">
    <citation type="submission" date="2021-02" db="EMBL/GenBank/DDBJ databases">
        <authorList>
            <person name="Nowell W R."/>
        </authorList>
    </citation>
    <scope>NUCLEOTIDE SEQUENCE</scope>
</reference>
<dbReference type="InterPro" id="IPR013525">
    <property type="entry name" value="ABC2_TM"/>
</dbReference>
<keyword evidence="4 5" id="KW-0472">Membrane</keyword>
<dbReference type="Proteomes" id="UP000682733">
    <property type="component" value="Unassembled WGS sequence"/>
</dbReference>
<evidence type="ECO:0000256" key="1">
    <source>
        <dbReference type="ARBA" id="ARBA00004141"/>
    </source>
</evidence>
<evidence type="ECO:0000256" key="5">
    <source>
        <dbReference type="SAM" id="Phobius"/>
    </source>
</evidence>
<sequence length="434" mass="49485">FEKHDRVQSVHLYWKQFYAIIIKRFILTRRQYIFSLGFFLCPILLQILIVAAIPTPTQILSTLLQNDHVKGASVQLVPSIYNLQTIVTYGNNNNTGTLTSLVRYLTNQSATVDLISTDTILTYIQSQYRQTETIFIHKYQIAQGLYNNVTTTSLTFDAFYSTVNYHTAAVSLGVSMTQLYQFYSNSQSKQIITTNQPIITTNSASTSKAADVLLKLFCFDTIPLSLFGFLTTIVAMIFTSLLISIVIKERMNHSKQLQLMCKLPKFIYWFSNVMFDFILCLIICSILTIIIKIAASSTDPLAEVVAFGSMPQTLLFFLVLLLYSCASFPYIYVWSFYINSELIGFINHLIINIVACFFDIVVTFVQVFSSGNKQTRTTTDRIRWLLTVVFPSVNLKRSLYNIRIHDNNDCIDSINSILLGKKKFNILLSQFISN</sequence>
<feature type="transmembrane region" description="Helical" evidence="5">
    <location>
        <begin position="349"/>
        <end position="368"/>
    </location>
</feature>
<keyword evidence="2 5" id="KW-0812">Transmembrane</keyword>
<feature type="domain" description="ABC-2 type transporter transmembrane" evidence="6">
    <location>
        <begin position="38"/>
        <end position="398"/>
    </location>
</feature>
<dbReference type="AlphaFoldDB" id="A0A8S2ET75"/>
<dbReference type="Proteomes" id="UP000677228">
    <property type="component" value="Unassembled WGS sequence"/>
</dbReference>
<dbReference type="GO" id="GO:0140359">
    <property type="term" value="F:ABC-type transporter activity"/>
    <property type="evidence" value="ECO:0007669"/>
    <property type="project" value="InterPro"/>
</dbReference>
<dbReference type="GO" id="GO:0016020">
    <property type="term" value="C:membrane"/>
    <property type="evidence" value="ECO:0007669"/>
    <property type="project" value="UniProtKB-SubCell"/>
</dbReference>
<proteinExistence type="predicted"/>